<keyword evidence="2" id="KW-1185">Reference proteome</keyword>
<dbReference type="GO" id="GO:0016301">
    <property type="term" value="F:kinase activity"/>
    <property type="evidence" value="ECO:0007669"/>
    <property type="project" value="UniProtKB-KW"/>
</dbReference>
<evidence type="ECO:0000313" key="2">
    <source>
        <dbReference type="Proteomes" id="UP000249616"/>
    </source>
</evidence>
<dbReference type="AlphaFoldDB" id="A0A2Z4IYD0"/>
<reference evidence="1 2" key="1">
    <citation type="journal article" date="2019" name="Int. J. Syst. Evol. Microbiol.">
        <title>Streptomyces cadmiisoli sp. nov., a novel actinomycete isolated from cadmium-contaminated soil.</title>
        <authorList>
            <person name="Li K."/>
            <person name="Tang X."/>
            <person name="Zhao J."/>
            <person name="Guo Y."/>
            <person name="Tang Y."/>
            <person name="Gao J."/>
        </authorList>
    </citation>
    <scope>NUCLEOTIDE SEQUENCE [LARGE SCALE GENOMIC DNA]</scope>
    <source>
        <strain evidence="1 2">ZFG47</strain>
    </source>
</reference>
<name>A0A2Z4IYD0_9ACTN</name>
<accession>A0A2Z4IYD0</accession>
<sequence length="232" mass="25912">MRKVAEALSPATGDHRNIIVSGLTAAGKTTHALLIAKWLGYDYVSASELMLRLLKVQPDMDNTLWATSLSTIERLRNQYPADEEVNRLLIAEAQRRTSTVFDSWSLPWLIDDIPCVRLYIESDLRSRSLKVRVSQQPHAVRRSLEECTALAEEKDRTTAVRLQPLLGVDIRTDRSVFDAVLDNSAYIDEPTIEAARAGISAFHASIQRTLCRLRADPAAAPDNTHRTGPLPQ</sequence>
<proteinExistence type="predicted"/>
<dbReference type="EMBL" id="CP030073">
    <property type="protein sequence ID" value="AWW37787.1"/>
    <property type="molecule type" value="Genomic_DNA"/>
</dbReference>
<dbReference type="Proteomes" id="UP000249616">
    <property type="component" value="Chromosome"/>
</dbReference>
<organism evidence="1 2">
    <name type="scientific">Streptomyces cadmiisoli</name>
    <dbReference type="NCBI Taxonomy" id="2184053"/>
    <lineage>
        <taxon>Bacteria</taxon>
        <taxon>Bacillati</taxon>
        <taxon>Actinomycetota</taxon>
        <taxon>Actinomycetes</taxon>
        <taxon>Kitasatosporales</taxon>
        <taxon>Streptomycetaceae</taxon>
        <taxon>Streptomyces</taxon>
        <taxon>Streptomyces aurantiacus group</taxon>
    </lineage>
</organism>
<gene>
    <name evidence="1" type="ORF">DN051_14935</name>
</gene>
<keyword evidence="1" id="KW-0808">Transferase</keyword>
<dbReference type="SUPFAM" id="SSF52540">
    <property type="entry name" value="P-loop containing nucleoside triphosphate hydrolases"/>
    <property type="match status" value="1"/>
</dbReference>
<keyword evidence="1" id="KW-0418">Kinase</keyword>
<dbReference type="InterPro" id="IPR027417">
    <property type="entry name" value="P-loop_NTPase"/>
</dbReference>
<dbReference type="Gene3D" id="3.40.50.300">
    <property type="entry name" value="P-loop containing nucleotide triphosphate hydrolases"/>
    <property type="match status" value="1"/>
</dbReference>
<dbReference type="RefSeq" id="WP_112438878.1">
    <property type="nucleotide sequence ID" value="NZ_CBDRHE010000023.1"/>
</dbReference>
<dbReference type="KEGG" id="scad:DN051_14935"/>
<protein>
    <submittedName>
        <fullName evidence="1">Cytidylate kinase-like family protein</fullName>
    </submittedName>
</protein>
<dbReference type="Pfam" id="PF13189">
    <property type="entry name" value="Cytidylate_kin2"/>
    <property type="match status" value="1"/>
</dbReference>
<evidence type="ECO:0000313" key="1">
    <source>
        <dbReference type="EMBL" id="AWW37787.1"/>
    </source>
</evidence>